<evidence type="ECO:0000259" key="2">
    <source>
        <dbReference type="SMART" id="SM00418"/>
    </source>
</evidence>
<organism evidence="3 4">
    <name type="scientific">Marininema mesophilum</name>
    <dbReference type="NCBI Taxonomy" id="1048340"/>
    <lineage>
        <taxon>Bacteria</taxon>
        <taxon>Bacillati</taxon>
        <taxon>Bacillota</taxon>
        <taxon>Bacilli</taxon>
        <taxon>Bacillales</taxon>
        <taxon>Thermoactinomycetaceae</taxon>
        <taxon>Marininema</taxon>
    </lineage>
</organism>
<feature type="domain" description="HTH arsR-type" evidence="2">
    <location>
        <begin position="11"/>
        <end position="94"/>
    </location>
</feature>
<gene>
    <name evidence="3" type="ORF">SAMN05444487_11446</name>
</gene>
<dbReference type="GO" id="GO:0003700">
    <property type="term" value="F:DNA-binding transcription factor activity"/>
    <property type="evidence" value="ECO:0007669"/>
    <property type="project" value="InterPro"/>
</dbReference>
<keyword evidence="1" id="KW-0238">DNA-binding</keyword>
<sequence length="221" mass="25792">MVRLQRVTDLELMKLISDPRRSQIMNLCTQEALSVKELAIKLGEEPSRLYYHVNKLVDHELLEVADTRQHGNLTEKLYRTNNVTYNIDLSLLAEAPQRVLAGIQQSVKYGFDMIEKNVSLWKEENEDEEKPGRLPYHVTINSGTNRLTKEEWLNSLQHGCTFWQDNKDEQETWPEEIGRLFEDTGDEKGTYQYVLISYRIEDGQKLGIIPSFSEKDEEKND</sequence>
<dbReference type="EMBL" id="FNNQ01000014">
    <property type="protein sequence ID" value="SDX32778.1"/>
    <property type="molecule type" value="Genomic_DNA"/>
</dbReference>
<evidence type="ECO:0000313" key="4">
    <source>
        <dbReference type="Proteomes" id="UP000198534"/>
    </source>
</evidence>
<dbReference type="AlphaFoldDB" id="A0A1H3ATN1"/>
<dbReference type="InterPro" id="IPR036388">
    <property type="entry name" value="WH-like_DNA-bd_sf"/>
</dbReference>
<dbReference type="SMART" id="SM00418">
    <property type="entry name" value="HTH_ARSR"/>
    <property type="match status" value="1"/>
</dbReference>
<dbReference type="Pfam" id="PF12840">
    <property type="entry name" value="HTH_20"/>
    <property type="match status" value="1"/>
</dbReference>
<proteinExistence type="predicted"/>
<accession>A0A1H3ATN1</accession>
<protein>
    <submittedName>
        <fullName evidence="3">Helix-turn-helix domain-containing protein</fullName>
    </submittedName>
</protein>
<dbReference type="RefSeq" id="WP_091741869.1">
    <property type="nucleotide sequence ID" value="NZ_FNNQ01000014.1"/>
</dbReference>
<name>A0A1H3ATN1_9BACL</name>
<dbReference type="GO" id="GO:0003677">
    <property type="term" value="F:DNA binding"/>
    <property type="evidence" value="ECO:0007669"/>
    <property type="project" value="UniProtKB-KW"/>
</dbReference>
<dbReference type="CDD" id="cd00090">
    <property type="entry name" value="HTH_ARSR"/>
    <property type="match status" value="1"/>
</dbReference>
<dbReference type="Gene3D" id="1.10.10.10">
    <property type="entry name" value="Winged helix-like DNA-binding domain superfamily/Winged helix DNA-binding domain"/>
    <property type="match status" value="1"/>
</dbReference>
<dbReference type="SUPFAM" id="SSF46785">
    <property type="entry name" value="Winged helix' DNA-binding domain"/>
    <property type="match status" value="1"/>
</dbReference>
<reference evidence="3 4" key="1">
    <citation type="submission" date="2016-10" db="EMBL/GenBank/DDBJ databases">
        <authorList>
            <person name="de Groot N.N."/>
        </authorList>
    </citation>
    <scope>NUCLEOTIDE SEQUENCE [LARGE SCALE GENOMIC DNA]</scope>
    <source>
        <strain evidence="3 4">DSM 45610</strain>
    </source>
</reference>
<evidence type="ECO:0000256" key="1">
    <source>
        <dbReference type="ARBA" id="ARBA00023125"/>
    </source>
</evidence>
<dbReference type="InterPro" id="IPR001845">
    <property type="entry name" value="HTH_ArsR_DNA-bd_dom"/>
</dbReference>
<dbReference type="InterPro" id="IPR036390">
    <property type="entry name" value="WH_DNA-bd_sf"/>
</dbReference>
<dbReference type="STRING" id="1048340.SAMN05444487_11446"/>
<evidence type="ECO:0000313" key="3">
    <source>
        <dbReference type="EMBL" id="SDX32778.1"/>
    </source>
</evidence>
<dbReference type="Proteomes" id="UP000198534">
    <property type="component" value="Unassembled WGS sequence"/>
</dbReference>
<keyword evidence="4" id="KW-1185">Reference proteome</keyword>
<dbReference type="OrthoDB" id="9788770at2"/>
<dbReference type="InterPro" id="IPR011991">
    <property type="entry name" value="ArsR-like_HTH"/>
</dbReference>